<dbReference type="InParanoid" id="A0A5N4B6F1"/>
<dbReference type="PANTHER" id="PTHR36159">
    <property type="entry name" value="PROTEIN CBG23766"/>
    <property type="match status" value="1"/>
</dbReference>
<protein>
    <recommendedName>
        <fullName evidence="1">Double jelly roll-like domain-containing protein</fullName>
    </recommendedName>
</protein>
<name>A0A5N4B6F1_PHOPY</name>
<comment type="caution">
    <text evidence="2">The sequence shown here is derived from an EMBL/GenBank/DDBJ whole genome shotgun (WGS) entry which is preliminary data.</text>
</comment>
<dbReference type="Pfam" id="PF21738">
    <property type="entry name" value="DJR-like_dom"/>
    <property type="match status" value="1"/>
</dbReference>
<proteinExistence type="predicted"/>
<dbReference type="OrthoDB" id="6761856at2759"/>
<keyword evidence="3" id="KW-1185">Reference proteome</keyword>
<dbReference type="Proteomes" id="UP000327044">
    <property type="component" value="Unassembled WGS sequence"/>
</dbReference>
<sequence length="399" mass="45821">MEEALKNLFSSVKYEDMIVECDRRTYHPYSTNAYGNSDEINLVIQKADLITATYDSVIYLEGTLTSSEAKQFELTNNAPLFLFDEIRFTLGDQVIEIVRLPGINSAIKGFCSYTTDQSNCLSQAGWSPRNKPLQLLNANKTAFCASIPLKHVLGFAEGYKKPLVNIRQELTLIRSKTDEDCYKSEAEVKISLSKVTWKVPYVIPNDSMKLSIYSRIDKNVPIQVAFHARDLYAYPALPSTRSLVWPVKSSTGFQRPQWLLVAFQTKKRNQKGENASQFDHLGVENIKANINNRRYPYEQQNLSFADNKYIDAYEEYLNFRTQYYDSESSSLLSYEEFKKQPIFVINCTRHNESIHNVVIDLKLEVETSEAFAADTSAYCIILHDVLIEYEPFTNIVRKI</sequence>
<accession>A0A5N4B6F1</accession>
<dbReference type="InterPro" id="IPR049512">
    <property type="entry name" value="DJR-like_dom"/>
</dbReference>
<organism evidence="2 3">
    <name type="scientific">Photinus pyralis</name>
    <name type="common">Common eastern firefly</name>
    <name type="synonym">Lampyris pyralis</name>
    <dbReference type="NCBI Taxonomy" id="7054"/>
    <lineage>
        <taxon>Eukaryota</taxon>
        <taxon>Metazoa</taxon>
        <taxon>Ecdysozoa</taxon>
        <taxon>Arthropoda</taxon>
        <taxon>Hexapoda</taxon>
        <taxon>Insecta</taxon>
        <taxon>Pterygota</taxon>
        <taxon>Neoptera</taxon>
        <taxon>Endopterygota</taxon>
        <taxon>Coleoptera</taxon>
        <taxon>Polyphaga</taxon>
        <taxon>Elateriformia</taxon>
        <taxon>Elateroidea</taxon>
        <taxon>Lampyridae</taxon>
        <taxon>Lampyrinae</taxon>
        <taxon>Photinus</taxon>
    </lineage>
</organism>
<dbReference type="PANTHER" id="PTHR36159:SF1">
    <property type="entry name" value="RETROVIRUS-RELATED POL POLYPROTEIN FROM TRANSPOSON 412-LIKE PROTEIN"/>
    <property type="match status" value="1"/>
</dbReference>
<evidence type="ECO:0000313" key="2">
    <source>
        <dbReference type="EMBL" id="KAB0805187.1"/>
    </source>
</evidence>
<feature type="domain" description="Double jelly roll-like" evidence="1">
    <location>
        <begin position="73"/>
        <end position="387"/>
    </location>
</feature>
<dbReference type="AlphaFoldDB" id="A0A5N4B6F1"/>
<gene>
    <name evidence="2" type="ORF">PPYR_02157</name>
</gene>
<reference evidence="2 3" key="1">
    <citation type="journal article" date="2018" name="Elife">
        <title>Firefly genomes illuminate parallel origins of bioluminescence in beetles.</title>
        <authorList>
            <person name="Fallon T.R."/>
            <person name="Lower S.E."/>
            <person name="Chang C.H."/>
            <person name="Bessho-Uehara M."/>
            <person name="Martin G.J."/>
            <person name="Bewick A.J."/>
            <person name="Behringer M."/>
            <person name="Debat H.J."/>
            <person name="Wong I."/>
            <person name="Day J.C."/>
            <person name="Suvorov A."/>
            <person name="Silva C.J."/>
            <person name="Stanger-Hall K.F."/>
            <person name="Hall D.W."/>
            <person name="Schmitz R.J."/>
            <person name="Nelson D.R."/>
            <person name="Lewis S.M."/>
            <person name="Shigenobu S."/>
            <person name="Bybee S.M."/>
            <person name="Larracuente A.M."/>
            <person name="Oba Y."/>
            <person name="Weng J.K."/>
        </authorList>
    </citation>
    <scope>NUCLEOTIDE SEQUENCE [LARGE SCALE GENOMIC DNA]</scope>
    <source>
        <strain evidence="2">1611_PpyrPB1</strain>
        <tissue evidence="2">Whole body</tissue>
    </source>
</reference>
<evidence type="ECO:0000313" key="3">
    <source>
        <dbReference type="Proteomes" id="UP000327044"/>
    </source>
</evidence>
<dbReference type="EMBL" id="VVIM01000001">
    <property type="protein sequence ID" value="KAB0805187.1"/>
    <property type="molecule type" value="Genomic_DNA"/>
</dbReference>
<evidence type="ECO:0000259" key="1">
    <source>
        <dbReference type="Pfam" id="PF21738"/>
    </source>
</evidence>